<dbReference type="GO" id="GO:0005886">
    <property type="term" value="C:plasma membrane"/>
    <property type="evidence" value="ECO:0007669"/>
    <property type="project" value="UniProtKB-SubCell"/>
</dbReference>
<dbReference type="CTD" id="23620"/>
<dbReference type="GeneID" id="101706133"/>
<gene>
    <name evidence="16" type="primary">Ntsr2</name>
</gene>
<dbReference type="InterPro" id="IPR003984">
    <property type="entry name" value="NT_rcpt"/>
</dbReference>
<evidence type="ECO:0000256" key="9">
    <source>
        <dbReference type="ARBA" id="ARBA00023170"/>
    </source>
</evidence>
<organism evidence="15 16">
    <name type="scientific">Heterocephalus glaber</name>
    <name type="common">Naked mole rat</name>
    <dbReference type="NCBI Taxonomy" id="10181"/>
    <lineage>
        <taxon>Eukaryota</taxon>
        <taxon>Metazoa</taxon>
        <taxon>Chordata</taxon>
        <taxon>Craniata</taxon>
        <taxon>Vertebrata</taxon>
        <taxon>Euteleostomi</taxon>
        <taxon>Mammalia</taxon>
        <taxon>Eutheria</taxon>
        <taxon>Euarchontoglires</taxon>
        <taxon>Glires</taxon>
        <taxon>Rodentia</taxon>
        <taxon>Hystricomorpha</taxon>
        <taxon>Bathyergidae</taxon>
        <taxon>Heterocephalus</taxon>
    </lineage>
</organism>
<dbReference type="RefSeq" id="XP_021104053.1">
    <property type="nucleotide sequence ID" value="XM_021248394.1"/>
</dbReference>
<dbReference type="PROSITE" id="PS50262">
    <property type="entry name" value="G_PROTEIN_RECEP_F1_2"/>
    <property type="match status" value="1"/>
</dbReference>
<comment type="similarity">
    <text evidence="12">Belongs to the G-protein coupled receptor 1 family.</text>
</comment>
<keyword evidence="11" id="KW-0449">Lipoprotein</keyword>
<evidence type="ECO:0000313" key="15">
    <source>
        <dbReference type="Proteomes" id="UP000694906"/>
    </source>
</evidence>
<dbReference type="PANTHER" id="PTHR24243">
    <property type="entry name" value="G-PROTEIN COUPLED RECEPTOR"/>
    <property type="match status" value="1"/>
</dbReference>
<keyword evidence="7" id="KW-0564">Palmitate</keyword>
<sequence>MEPNSPRAGPSLLDARLGADTRVGPRALLVALYAVTGALGAAGSALSVRVVLKTRAGRLRHYVLSLAGASLLLLLGPLPVELYSSVWRHGPWALGDLGCRAFHLVRETCALATVLSMAALSAERCLAVCQPLRARRLLSPRRTRRLLSLVWVASLGLALPVGVIVGQKHEPETPGGEPEPASRVCTVLVSRAALRVSIQVNVLVSFVLPLALTAFLNGVTVNHLVALYSQVPSASAPVSSIPGRLELLSEEGLLGFIAWRKTFSLGARASLVRHKHASQIRGLQQSIQEPSWPCMSSAGCRTTPAGSCSAMSLMTRGQTRSTISTTTSTW</sequence>
<dbReference type="InterPro" id="IPR000276">
    <property type="entry name" value="GPCR_Rhodpsn"/>
</dbReference>
<dbReference type="InterPro" id="IPR017452">
    <property type="entry name" value="GPCR_Rhodpsn_7TM"/>
</dbReference>
<keyword evidence="9 12" id="KW-0675">Receptor</keyword>
<feature type="transmembrane region" description="Helical" evidence="13">
    <location>
        <begin position="104"/>
        <end position="126"/>
    </location>
</feature>
<evidence type="ECO:0000256" key="5">
    <source>
        <dbReference type="ARBA" id="ARBA00023040"/>
    </source>
</evidence>
<keyword evidence="10 12" id="KW-0807">Transducer</keyword>
<proteinExistence type="inferred from homology"/>
<dbReference type="GO" id="GO:0016492">
    <property type="term" value="F:G protein-coupled neurotensin receptor activity"/>
    <property type="evidence" value="ECO:0007669"/>
    <property type="project" value="InterPro"/>
</dbReference>
<evidence type="ECO:0000313" key="16">
    <source>
        <dbReference type="RefSeq" id="XP_021104053.1"/>
    </source>
</evidence>
<keyword evidence="6 13" id="KW-0472">Membrane</keyword>
<evidence type="ECO:0000256" key="12">
    <source>
        <dbReference type="RuleBase" id="RU000688"/>
    </source>
</evidence>
<comment type="subcellular location">
    <subcellularLocation>
        <location evidence="1">Cell membrane</location>
        <topology evidence="1">Multi-pass membrane protein</topology>
    </subcellularLocation>
</comment>
<dbReference type="Gene3D" id="1.20.1070.10">
    <property type="entry name" value="Rhodopsin 7-helix transmembrane proteins"/>
    <property type="match status" value="1"/>
</dbReference>
<dbReference type="SUPFAM" id="SSF81321">
    <property type="entry name" value="Family A G protein-coupled receptor-like"/>
    <property type="match status" value="1"/>
</dbReference>
<accession>A0AAX6S7L7</accession>
<evidence type="ECO:0000256" key="4">
    <source>
        <dbReference type="ARBA" id="ARBA00022989"/>
    </source>
</evidence>
<dbReference type="InterPro" id="IPR003986">
    <property type="entry name" value="NT2_rcpt"/>
</dbReference>
<evidence type="ECO:0000256" key="3">
    <source>
        <dbReference type="ARBA" id="ARBA00022692"/>
    </source>
</evidence>
<feature type="transmembrane region" description="Helical" evidence="13">
    <location>
        <begin position="27"/>
        <end position="52"/>
    </location>
</feature>
<reference evidence="16" key="1">
    <citation type="submission" date="2025-08" db="UniProtKB">
        <authorList>
            <consortium name="RefSeq"/>
        </authorList>
    </citation>
    <scope>IDENTIFICATION</scope>
</reference>
<dbReference type="PRINTS" id="PR00237">
    <property type="entry name" value="GPCRRHODOPSN"/>
</dbReference>
<evidence type="ECO:0000259" key="14">
    <source>
        <dbReference type="PROSITE" id="PS50262"/>
    </source>
</evidence>
<keyword evidence="8" id="KW-1015">Disulfide bond</keyword>
<dbReference type="Pfam" id="PF00001">
    <property type="entry name" value="7tm_1"/>
    <property type="match status" value="1"/>
</dbReference>
<evidence type="ECO:0000256" key="13">
    <source>
        <dbReference type="SAM" id="Phobius"/>
    </source>
</evidence>
<dbReference type="PROSITE" id="PS00237">
    <property type="entry name" value="G_PROTEIN_RECEP_F1_1"/>
    <property type="match status" value="1"/>
</dbReference>
<evidence type="ECO:0000256" key="2">
    <source>
        <dbReference type="ARBA" id="ARBA00022475"/>
    </source>
</evidence>
<feature type="transmembrane region" description="Helical" evidence="13">
    <location>
        <begin position="64"/>
        <end position="84"/>
    </location>
</feature>
<feature type="transmembrane region" description="Helical" evidence="13">
    <location>
        <begin position="146"/>
        <end position="165"/>
    </location>
</feature>
<evidence type="ECO:0000256" key="1">
    <source>
        <dbReference type="ARBA" id="ARBA00004651"/>
    </source>
</evidence>
<dbReference type="AlphaFoldDB" id="A0AAX6S7L7"/>
<feature type="transmembrane region" description="Helical" evidence="13">
    <location>
        <begin position="198"/>
        <end position="219"/>
    </location>
</feature>
<evidence type="ECO:0000256" key="7">
    <source>
        <dbReference type="ARBA" id="ARBA00023139"/>
    </source>
</evidence>
<feature type="domain" description="G-protein coupled receptors family 1 profile" evidence="14">
    <location>
        <begin position="43"/>
        <end position="231"/>
    </location>
</feature>
<keyword evidence="15" id="KW-1185">Reference proteome</keyword>
<name>A0AAX6S7L7_HETGA</name>
<evidence type="ECO:0000256" key="6">
    <source>
        <dbReference type="ARBA" id="ARBA00023136"/>
    </source>
</evidence>
<keyword evidence="2" id="KW-1003">Cell membrane</keyword>
<evidence type="ECO:0000256" key="8">
    <source>
        <dbReference type="ARBA" id="ARBA00023157"/>
    </source>
</evidence>
<evidence type="ECO:0000256" key="11">
    <source>
        <dbReference type="ARBA" id="ARBA00023288"/>
    </source>
</evidence>
<dbReference type="PRINTS" id="PR01481">
    <property type="entry name" value="NEUROTENSN2R"/>
</dbReference>
<keyword evidence="5 12" id="KW-0297">G-protein coupled receptor</keyword>
<keyword evidence="4 13" id="KW-1133">Transmembrane helix</keyword>
<dbReference type="PANTHER" id="PTHR24243:SF10">
    <property type="entry name" value="NEUROTENSIN RECEPTOR TYPE 2"/>
    <property type="match status" value="1"/>
</dbReference>
<evidence type="ECO:0000256" key="10">
    <source>
        <dbReference type="ARBA" id="ARBA00023224"/>
    </source>
</evidence>
<dbReference type="PRINTS" id="PR01479">
    <property type="entry name" value="NEUROTENSINR"/>
</dbReference>
<protein>
    <submittedName>
        <fullName evidence="16">Neurotensin receptor type 2 isoform X2</fullName>
    </submittedName>
</protein>
<keyword evidence="3 12" id="KW-0812">Transmembrane</keyword>
<dbReference type="Proteomes" id="UP000694906">
    <property type="component" value="Unplaced"/>
</dbReference>